<evidence type="ECO:0000256" key="8">
    <source>
        <dbReference type="ARBA" id="ARBA00022898"/>
    </source>
</evidence>
<protein>
    <recommendedName>
        <fullName evidence="5">8-amino-7-oxononanoate synthase</fullName>
        <ecNumber evidence="5">2.3.1.47</ecNumber>
    </recommendedName>
    <alternativeName>
        <fullName evidence="9">7-keto-8-amino-pelargonic acid synthase</fullName>
    </alternativeName>
    <alternativeName>
        <fullName evidence="10">8-amino-7-ketopelargonate synthase</fullName>
    </alternativeName>
</protein>
<dbReference type="EMBL" id="UOFJ01000122">
    <property type="protein sequence ID" value="VAW63854.1"/>
    <property type="molecule type" value="Genomic_DNA"/>
</dbReference>
<keyword evidence="13" id="KW-0012">Acyltransferase</keyword>
<dbReference type="Pfam" id="PF00155">
    <property type="entry name" value="Aminotran_1_2"/>
    <property type="match status" value="1"/>
</dbReference>
<evidence type="ECO:0000259" key="12">
    <source>
        <dbReference type="Pfam" id="PF00155"/>
    </source>
</evidence>
<evidence type="ECO:0000256" key="7">
    <source>
        <dbReference type="ARBA" id="ARBA00022756"/>
    </source>
</evidence>
<accession>A0A3B0Y5L8</accession>
<dbReference type="PANTHER" id="PTHR13693:SF100">
    <property type="entry name" value="8-AMINO-7-OXONONANOATE SYNTHASE"/>
    <property type="match status" value="1"/>
</dbReference>
<dbReference type="InterPro" id="IPR015422">
    <property type="entry name" value="PyrdxlP-dep_Trfase_small"/>
</dbReference>
<dbReference type="Gene3D" id="3.40.640.10">
    <property type="entry name" value="Type I PLP-dependent aspartate aminotransferase-like (Major domain)"/>
    <property type="match status" value="1"/>
</dbReference>
<evidence type="ECO:0000256" key="10">
    <source>
        <dbReference type="ARBA" id="ARBA00033381"/>
    </source>
</evidence>
<dbReference type="UniPathway" id="UPA00078"/>
<evidence type="ECO:0000256" key="2">
    <source>
        <dbReference type="ARBA" id="ARBA00004746"/>
    </source>
</evidence>
<evidence type="ECO:0000256" key="9">
    <source>
        <dbReference type="ARBA" id="ARBA00032610"/>
    </source>
</evidence>
<dbReference type="InterPro" id="IPR050087">
    <property type="entry name" value="AON_synthase_class-II"/>
</dbReference>
<organism evidence="13">
    <name type="scientific">hydrothermal vent metagenome</name>
    <dbReference type="NCBI Taxonomy" id="652676"/>
    <lineage>
        <taxon>unclassified sequences</taxon>
        <taxon>metagenomes</taxon>
        <taxon>ecological metagenomes</taxon>
    </lineage>
</organism>
<keyword evidence="8" id="KW-0663">Pyridoxal phosphate</keyword>
<dbReference type="NCBIfam" id="TIGR00858">
    <property type="entry name" value="bioF"/>
    <property type="match status" value="1"/>
</dbReference>
<dbReference type="GO" id="GO:0030170">
    <property type="term" value="F:pyridoxal phosphate binding"/>
    <property type="evidence" value="ECO:0007669"/>
    <property type="project" value="InterPro"/>
</dbReference>
<keyword evidence="7" id="KW-0093">Biotin biosynthesis</keyword>
<comment type="pathway">
    <text evidence="2">Cofactor biosynthesis; biotin biosynthesis.</text>
</comment>
<dbReference type="InterPro" id="IPR015421">
    <property type="entry name" value="PyrdxlP-dep_Trfase_major"/>
</dbReference>
<dbReference type="GO" id="GO:0009102">
    <property type="term" value="P:biotin biosynthetic process"/>
    <property type="evidence" value="ECO:0007669"/>
    <property type="project" value="UniProtKB-UniPathway"/>
</dbReference>
<evidence type="ECO:0000256" key="3">
    <source>
        <dbReference type="ARBA" id="ARBA00010008"/>
    </source>
</evidence>
<evidence type="ECO:0000313" key="13">
    <source>
        <dbReference type="EMBL" id="VAW63854.1"/>
    </source>
</evidence>
<evidence type="ECO:0000256" key="4">
    <source>
        <dbReference type="ARBA" id="ARBA00011738"/>
    </source>
</evidence>
<dbReference type="SUPFAM" id="SSF53383">
    <property type="entry name" value="PLP-dependent transferases"/>
    <property type="match status" value="1"/>
</dbReference>
<reference evidence="13" key="1">
    <citation type="submission" date="2018-06" db="EMBL/GenBank/DDBJ databases">
        <authorList>
            <person name="Zhirakovskaya E."/>
        </authorList>
    </citation>
    <scope>NUCLEOTIDE SEQUENCE</scope>
</reference>
<keyword evidence="6 13" id="KW-0808">Transferase</keyword>
<evidence type="ECO:0000256" key="6">
    <source>
        <dbReference type="ARBA" id="ARBA00022679"/>
    </source>
</evidence>
<dbReference type="PANTHER" id="PTHR13693">
    <property type="entry name" value="CLASS II AMINOTRANSFERASE/8-AMINO-7-OXONONANOATE SYNTHASE"/>
    <property type="match status" value="1"/>
</dbReference>
<dbReference type="InterPro" id="IPR004723">
    <property type="entry name" value="AONS_Archaea/Proteobacteria"/>
</dbReference>
<gene>
    <name evidence="13" type="ORF">MNBD_GAMMA10-662</name>
</gene>
<name>A0A3B0Y5L8_9ZZZZ</name>
<comment type="similarity">
    <text evidence="3">Belongs to the class-II pyridoxal-phosphate-dependent aminotransferase family. BioF subfamily.</text>
</comment>
<evidence type="ECO:0000256" key="5">
    <source>
        <dbReference type="ARBA" id="ARBA00013187"/>
    </source>
</evidence>
<sequence>MKNLKQALAQRQAQGLYRKRRILHSPQGREIIIDAKPLINFCSNDYLGLANHPQVKKAFIAGCQQYGTGSGSAHLVNGHSKAHHALEEELAAFCEQPRALLFSTGYMANLSVAQSLFAHSKSQPTYNSCIIEDKLNHASLLDAASISDSKLIRFLHRDYNSLQKKLQRCTTENNRGECTDEILVSTDTVFSMDGDEADIPAIMTHCQAHNAWLMLDDAHGFGVLGENGRGSLNHQQVIADSNTIYMATLGKALGTAGAFIAGSEDLIEYLIQTARCYIYTTAMPPAIAEATRTSLRLLTEENWRQQALHKNIHYFKTLAAQTQIKLLESSSAIQPVITGDTKKTVEISQQLFSQGLHIAAIRPPTVAENTARLRITLRADHTMQDIERLVSLLDACILEAGLTS</sequence>
<dbReference type="InterPro" id="IPR001917">
    <property type="entry name" value="Aminotrans_II_pyridoxalP_BS"/>
</dbReference>
<dbReference type="InterPro" id="IPR004839">
    <property type="entry name" value="Aminotransferase_I/II_large"/>
</dbReference>
<evidence type="ECO:0000256" key="1">
    <source>
        <dbReference type="ARBA" id="ARBA00001933"/>
    </source>
</evidence>
<dbReference type="CDD" id="cd06454">
    <property type="entry name" value="KBL_like"/>
    <property type="match status" value="1"/>
</dbReference>
<dbReference type="GO" id="GO:0008710">
    <property type="term" value="F:8-amino-7-oxononanoate synthase activity"/>
    <property type="evidence" value="ECO:0007669"/>
    <property type="project" value="UniProtKB-EC"/>
</dbReference>
<dbReference type="AlphaFoldDB" id="A0A3B0Y5L8"/>
<feature type="domain" description="Aminotransferase class I/classII large" evidence="12">
    <location>
        <begin position="37"/>
        <end position="391"/>
    </location>
</feature>
<comment type="catalytic activity">
    <reaction evidence="11">
        <text>6-carboxyhexanoyl-[ACP] + L-alanine + H(+) = (8S)-8-amino-7-oxononanoate + holo-[ACP] + CO2</text>
        <dbReference type="Rhea" id="RHEA:42288"/>
        <dbReference type="Rhea" id="RHEA-COMP:9685"/>
        <dbReference type="Rhea" id="RHEA-COMP:9955"/>
        <dbReference type="ChEBI" id="CHEBI:15378"/>
        <dbReference type="ChEBI" id="CHEBI:16526"/>
        <dbReference type="ChEBI" id="CHEBI:57972"/>
        <dbReference type="ChEBI" id="CHEBI:64479"/>
        <dbReference type="ChEBI" id="CHEBI:78846"/>
        <dbReference type="ChEBI" id="CHEBI:149468"/>
        <dbReference type="EC" id="2.3.1.47"/>
    </reaction>
</comment>
<comment type="subunit">
    <text evidence="4">Homodimer.</text>
</comment>
<comment type="cofactor">
    <cofactor evidence="1">
        <name>pyridoxal 5'-phosphate</name>
        <dbReference type="ChEBI" id="CHEBI:597326"/>
    </cofactor>
</comment>
<dbReference type="EC" id="2.3.1.47" evidence="5"/>
<evidence type="ECO:0000256" key="11">
    <source>
        <dbReference type="ARBA" id="ARBA00047715"/>
    </source>
</evidence>
<dbReference type="Gene3D" id="3.90.1150.10">
    <property type="entry name" value="Aspartate Aminotransferase, domain 1"/>
    <property type="match status" value="1"/>
</dbReference>
<dbReference type="PROSITE" id="PS00599">
    <property type="entry name" value="AA_TRANSFER_CLASS_2"/>
    <property type="match status" value="1"/>
</dbReference>
<proteinExistence type="inferred from homology"/>
<dbReference type="InterPro" id="IPR015424">
    <property type="entry name" value="PyrdxlP-dep_Trfase"/>
</dbReference>